<dbReference type="EMBL" id="FXLY01000003">
    <property type="protein sequence ID" value="SMN19126.1"/>
    <property type="molecule type" value="Genomic_DNA"/>
</dbReference>
<dbReference type="SUPFAM" id="SSF53335">
    <property type="entry name" value="S-adenosyl-L-methionine-dependent methyltransferases"/>
    <property type="match status" value="1"/>
</dbReference>
<dbReference type="Proteomes" id="UP000196158">
    <property type="component" value="Unassembled WGS sequence"/>
</dbReference>
<feature type="region of interest" description="Disordered" evidence="1">
    <location>
        <begin position="100"/>
        <end position="131"/>
    </location>
</feature>
<evidence type="ECO:0000313" key="3">
    <source>
        <dbReference type="Proteomes" id="UP000196158"/>
    </source>
</evidence>
<evidence type="ECO:0000313" key="2">
    <source>
        <dbReference type="EMBL" id="SMN19126.1"/>
    </source>
</evidence>
<dbReference type="InterPro" id="IPR029063">
    <property type="entry name" value="SAM-dependent_MTases_sf"/>
</dbReference>
<reference evidence="2 3" key="1">
    <citation type="submission" date="2017-04" db="EMBL/GenBank/DDBJ databases">
        <authorList>
            <person name="Afonso C.L."/>
            <person name="Miller P.J."/>
            <person name="Scott M.A."/>
            <person name="Spackman E."/>
            <person name="Goraichik I."/>
            <person name="Dimitrov K.M."/>
            <person name="Suarez D.L."/>
            <person name="Swayne D.E."/>
        </authorList>
    </citation>
    <scope>NUCLEOTIDE SEQUENCE [LARGE SCALE GENOMIC DNA]</scope>
</reference>
<sequence>MMEPQRVDNNKINNIHGPEQVSKDSNTFKKNYIMNKIENDIDRDSVDPKQITDFNTETNYTTNLNNLTSSLPKPDKKSSPIAFNAPFNPAYIPDSTTKQQNIETSDSEFSPYSKHLTSQLESREDSNTMHTEKPMKRLGSIHGKTTEIAEAQIANKRWDWNSLPSSHNAPLEIADGYNVASISIDGEMKSIKYDPKYNKILPQMDLFLRFNQESTMREALLFAKKRLKSYAKFLDQYIKQLSNGDGHVLNFNSDINLLTSDTNESQVMEVIQLWSFQIETYFAQANSLLFSPEVTQSLINRRSQRRKSTTTSADETVYTQKSDSNRSLPRSDQTATIMDPLEDIDILLLRPLVTQEIGWQLAYNEPQITVADYALNVAPWKESDEDSNSKLLEFMEGTDKTYNYGVGTTITSELNDIIHINNLNSPEYLLDCMDRKFSDRKPFDIRKFGSQDVGNNIDDNNDVSSITRSEHSINFHKDLSDNTSIKSYAAPSSASTNKKKRKDYKPKKSGFVNFFRRKHTSVSTPVNENTTLHTQAQPPELLASRSTIGTIPTTSGFNVTNTAPVFDKPLSNQPNTFDSIDESIAKPTKFNENELQNEWLENHFCEILSNYKRVGIPTQYYFPRNKSSGLTREVSPGSQVKIAPDSSQESVNSEEHLRAHNKVTNRGYHGRELLQLRLPFNRDSVPAILCPWIWTTLTRTKWGNLLREIKRCLQPGGYILALATDLRVSNSEYTGHPEASAEFKTSVERNRVFDLLSIEAMNKGLHIYPTKHLARKFKECGFVNIKTTTLSLKSGDLKTNMGCINEFMITLLWHLLTGSNIGKEGSSSTLKVDNIIERYIKEHWEKVDDHAGCLRTIFIVAQKPKT</sequence>
<feature type="region of interest" description="Disordered" evidence="1">
    <location>
        <begin position="632"/>
        <end position="662"/>
    </location>
</feature>
<feature type="compositionally biased region" description="Polar residues" evidence="1">
    <location>
        <begin position="313"/>
        <end position="333"/>
    </location>
</feature>
<dbReference type="Gene3D" id="3.40.50.150">
    <property type="entry name" value="Vaccinia Virus protein VP39"/>
    <property type="match status" value="1"/>
</dbReference>
<feature type="region of interest" description="Disordered" evidence="1">
    <location>
        <begin position="301"/>
        <end position="333"/>
    </location>
</feature>
<evidence type="ECO:0000256" key="1">
    <source>
        <dbReference type="SAM" id="MobiDB-lite"/>
    </source>
</evidence>
<name>A0A1X7R1K7_9SACH</name>
<keyword evidence="3" id="KW-1185">Reference proteome</keyword>
<proteinExistence type="predicted"/>
<organism evidence="2 3">
    <name type="scientific">Maudiozyma saulgeensis</name>
    <dbReference type="NCBI Taxonomy" id="1789683"/>
    <lineage>
        <taxon>Eukaryota</taxon>
        <taxon>Fungi</taxon>
        <taxon>Dikarya</taxon>
        <taxon>Ascomycota</taxon>
        <taxon>Saccharomycotina</taxon>
        <taxon>Saccharomycetes</taxon>
        <taxon>Saccharomycetales</taxon>
        <taxon>Saccharomycetaceae</taxon>
        <taxon>Maudiozyma</taxon>
    </lineage>
</organism>
<feature type="compositionally biased region" description="Polar residues" evidence="1">
    <location>
        <begin position="100"/>
        <end position="120"/>
    </location>
</feature>
<feature type="compositionally biased region" description="Basic and acidic residues" evidence="1">
    <location>
        <begin position="121"/>
        <end position="131"/>
    </location>
</feature>
<accession>A0A1X7R1K7</accession>
<protein>
    <submittedName>
        <fullName evidence="2">Uncharacterized protein</fullName>
    </submittedName>
</protein>
<dbReference type="STRING" id="1789683.A0A1X7R1K7"/>
<dbReference type="AlphaFoldDB" id="A0A1X7R1K7"/>
<gene>
    <name evidence="2" type="ORF">KASA_0P02849G</name>
</gene>
<feature type="region of interest" description="Disordered" evidence="1">
    <location>
        <begin position="1"/>
        <end position="26"/>
    </location>
</feature>
<dbReference type="OrthoDB" id="10256176at2759"/>